<dbReference type="GO" id="GO:0055085">
    <property type="term" value="P:transmembrane transport"/>
    <property type="evidence" value="ECO:0007669"/>
    <property type="project" value="InterPro"/>
</dbReference>
<keyword evidence="3" id="KW-1003">Cell membrane</keyword>
<accession>A0AA41YXG9</accession>
<organism evidence="9 10">
    <name type="scientific">Lichenifustis flavocetrariae</name>
    <dbReference type="NCBI Taxonomy" id="2949735"/>
    <lineage>
        <taxon>Bacteria</taxon>
        <taxon>Pseudomonadati</taxon>
        <taxon>Pseudomonadota</taxon>
        <taxon>Alphaproteobacteria</taxon>
        <taxon>Hyphomicrobiales</taxon>
        <taxon>Lichenihabitantaceae</taxon>
        <taxon>Lichenifustis</taxon>
    </lineage>
</organism>
<dbReference type="SUPFAM" id="SSF161098">
    <property type="entry name" value="MetI-like"/>
    <property type="match status" value="1"/>
</dbReference>
<feature type="transmembrane region" description="Helical" evidence="7">
    <location>
        <begin position="56"/>
        <end position="75"/>
    </location>
</feature>
<reference evidence="9" key="1">
    <citation type="submission" date="2022-05" db="EMBL/GenBank/DDBJ databases">
        <authorList>
            <person name="Pankratov T."/>
        </authorList>
    </citation>
    <scope>NUCLEOTIDE SEQUENCE</scope>
    <source>
        <strain evidence="9">BP6-180914</strain>
    </source>
</reference>
<comment type="similarity">
    <text evidence="7">Belongs to the binding-protein-dependent transport system permease family.</text>
</comment>
<keyword evidence="10" id="KW-1185">Reference proteome</keyword>
<sequence>MTKALSLAVLFAIWEVAALVAQSRLLPTPGTIIGTIGLEIRSGEMPFQFACTLGRVGVAFTVAFVLGTIIGTAMGRVPVVDRFFDPWVVILLNLPALVVIIFAYLWIGLDETAAIVAVVLNKLPNVIVTTREGARAMDAHLAEMAQVFRFSALKRLRHLLLPQLAPYLAIAARSGLSTVWKIVLVVELLGRPNGVGFVLGTSFSLFDVTKILAYALMFVALMLGVEILGVQPFERRAARWRPRRV</sequence>
<dbReference type="Proteomes" id="UP001165667">
    <property type="component" value="Unassembled WGS sequence"/>
</dbReference>
<keyword evidence="5 7" id="KW-1133">Transmembrane helix</keyword>
<keyword evidence="4 7" id="KW-0812">Transmembrane</keyword>
<comment type="caution">
    <text evidence="9">The sequence shown here is derived from an EMBL/GenBank/DDBJ whole genome shotgun (WGS) entry which is preliminary data.</text>
</comment>
<evidence type="ECO:0000313" key="10">
    <source>
        <dbReference type="Proteomes" id="UP001165667"/>
    </source>
</evidence>
<evidence type="ECO:0000256" key="4">
    <source>
        <dbReference type="ARBA" id="ARBA00022692"/>
    </source>
</evidence>
<dbReference type="Gene3D" id="1.10.3720.10">
    <property type="entry name" value="MetI-like"/>
    <property type="match status" value="1"/>
</dbReference>
<evidence type="ECO:0000256" key="1">
    <source>
        <dbReference type="ARBA" id="ARBA00004651"/>
    </source>
</evidence>
<dbReference type="InterPro" id="IPR035906">
    <property type="entry name" value="MetI-like_sf"/>
</dbReference>
<evidence type="ECO:0000256" key="7">
    <source>
        <dbReference type="RuleBase" id="RU363032"/>
    </source>
</evidence>
<evidence type="ECO:0000313" key="9">
    <source>
        <dbReference type="EMBL" id="MCW6506640.1"/>
    </source>
</evidence>
<evidence type="ECO:0000259" key="8">
    <source>
        <dbReference type="PROSITE" id="PS50928"/>
    </source>
</evidence>
<proteinExistence type="inferred from homology"/>
<dbReference type="Pfam" id="PF00528">
    <property type="entry name" value="BPD_transp_1"/>
    <property type="match status" value="1"/>
</dbReference>
<dbReference type="PROSITE" id="PS50928">
    <property type="entry name" value="ABC_TM1"/>
    <property type="match status" value="1"/>
</dbReference>
<dbReference type="EMBL" id="JAMOIM010000001">
    <property type="protein sequence ID" value="MCW6506640.1"/>
    <property type="molecule type" value="Genomic_DNA"/>
</dbReference>
<name>A0AA41YXG9_9HYPH</name>
<dbReference type="CDD" id="cd06261">
    <property type="entry name" value="TM_PBP2"/>
    <property type="match status" value="1"/>
</dbReference>
<dbReference type="GO" id="GO:0005886">
    <property type="term" value="C:plasma membrane"/>
    <property type="evidence" value="ECO:0007669"/>
    <property type="project" value="UniProtKB-SubCell"/>
</dbReference>
<dbReference type="InterPro" id="IPR000515">
    <property type="entry name" value="MetI-like"/>
</dbReference>
<evidence type="ECO:0000256" key="2">
    <source>
        <dbReference type="ARBA" id="ARBA00022448"/>
    </source>
</evidence>
<dbReference type="PANTHER" id="PTHR30151:SF38">
    <property type="entry name" value="ALIPHATIC SULFONATES TRANSPORT PERMEASE PROTEIN SSUC-RELATED"/>
    <property type="match status" value="1"/>
</dbReference>
<feature type="transmembrane region" description="Helical" evidence="7">
    <location>
        <begin position="87"/>
        <end position="107"/>
    </location>
</feature>
<dbReference type="AlphaFoldDB" id="A0AA41YXG9"/>
<feature type="transmembrane region" description="Helical" evidence="7">
    <location>
        <begin position="211"/>
        <end position="233"/>
    </location>
</feature>
<keyword evidence="2 7" id="KW-0813">Transport</keyword>
<gene>
    <name evidence="9" type="ORF">M8523_01220</name>
</gene>
<protein>
    <submittedName>
        <fullName evidence="9">ABC transporter permease subunit</fullName>
    </submittedName>
</protein>
<dbReference type="PANTHER" id="PTHR30151">
    <property type="entry name" value="ALKANE SULFONATE ABC TRANSPORTER-RELATED, MEMBRANE SUBUNIT"/>
    <property type="match status" value="1"/>
</dbReference>
<evidence type="ECO:0000256" key="6">
    <source>
        <dbReference type="ARBA" id="ARBA00023136"/>
    </source>
</evidence>
<keyword evidence="6 7" id="KW-0472">Membrane</keyword>
<evidence type="ECO:0000256" key="5">
    <source>
        <dbReference type="ARBA" id="ARBA00022989"/>
    </source>
</evidence>
<evidence type="ECO:0000256" key="3">
    <source>
        <dbReference type="ARBA" id="ARBA00022475"/>
    </source>
</evidence>
<feature type="domain" description="ABC transmembrane type-1" evidence="8">
    <location>
        <begin position="49"/>
        <end position="229"/>
    </location>
</feature>
<dbReference type="RefSeq" id="WP_282582996.1">
    <property type="nucleotide sequence ID" value="NZ_JAMOIM010000001.1"/>
</dbReference>
<comment type="subcellular location">
    <subcellularLocation>
        <location evidence="1 7">Cell membrane</location>
        <topology evidence="1 7">Multi-pass membrane protein</topology>
    </subcellularLocation>
</comment>